<gene>
    <name evidence="5" type="ORF">ACFFJG_11880</name>
</gene>
<accession>A0ABV6E2K1</accession>
<evidence type="ECO:0000256" key="2">
    <source>
        <dbReference type="SAM" id="Phobius"/>
    </source>
</evidence>
<dbReference type="SUPFAM" id="SSF55781">
    <property type="entry name" value="GAF domain-like"/>
    <property type="match status" value="2"/>
</dbReference>
<feature type="domain" description="PPM-type phosphatase" evidence="4">
    <location>
        <begin position="477"/>
        <end position="689"/>
    </location>
</feature>
<dbReference type="Gene3D" id="3.60.40.10">
    <property type="entry name" value="PPM-type phosphatase domain"/>
    <property type="match status" value="1"/>
</dbReference>
<sequence>MITRARALGDSPLWWTGVALLLVVLGVDVLLGRQVNGAYGGAAVLAAVYADPRRTASVAGVGLLLSVASGTWHHNLGERDWALRLATCVLISALALVSSYANEKRRRRLLHTTALAQRVLDSLAVELTGARTVKEVAEGFLGNAMATMGATSAMVMSLDDDDVLRTLTWHGRAGSAADQYSEVPLASDVPGAVAVRERRDIHYRSLAEIVAGFPGLAGYYTGERTLHLLPLQREDRVHGLLALTFPPDLFTPHEDGFLHSLAGALTAAVERAQELQRADAARQRTLLLAEMSMSLSRTLDTAATVAECGRILVPRFADWCSVRLVRDGVPGPASVTAGETGSRGEALLHVFPAARVQASGRSQLYPYVPAHLLEAAAIGPEHRAALRALAPTSAVVVPLRGQDGVLGTMTLVQAGSARHYDAADVAFLEAAADRVAVALETAAAFEQQSELLADVTLVADAAQRAILAPPPPRAGPVALAARYRSASTAAQVGGDLYEVVTGPTSVRLLVGDVRGKGLGAVRTATIVLGEFRAAAAGTDDVAHVASEIDRRILPYLPDGEDFVTALLVDIRDDGTFDVVSCGHPPPVVLPASGLVVPLAMEHSPPLGLGIGVDPTPLHGRLAPGDRMLLFTDGLIEARAPDGRFVDPEPFLAEMGGRDLDGALDGLLQSLTRATGHALEDDLALVLACYDPVDDPDRVPSVSVVRPA</sequence>
<evidence type="ECO:0000259" key="3">
    <source>
        <dbReference type="SMART" id="SM00065"/>
    </source>
</evidence>
<keyword evidence="6" id="KW-1185">Reference proteome</keyword>
<feature type="transmembrane region" description="Helical" evidence="2">
    <location>
        <begin position="81"/>
        <end position="101"/>
    </location>
</feature>
<evidence type="ECO:0000256" key="1">
    <source>
        <dbReference type="ARBA" id="ARBA00022801"/>
    </source>
</evidence>
<evidence type="ECO:0000313" key="5">
    <source>
        <dbReference type="EMBL" id="MFC0223181.1"/>
    </source>
</evidence>
<dbReference type="InterPro" id="IPR003018">
    <property type="entry name" value="GAF"/>
</dbReference>
<reference evidence="5 6" key="1">
    <citation type="submission" date="2024-09" db="EMBL/GenBank/DDBJ databases">
        <authorList>
            <person name="Sun Q."/>
            <person name="Mori K."/>
        </authorList>
    </citation>
    <scope>NUCLEOTIDE SEQUENCE [LARGE SCALE GENOMIC DNA]</scope>
    <source>
        <strain evidence="5 6">CCM 8654</strain>
    </source>
</reference>
<keyword evidence="1 5" id="KW-0378">Hydrolase</keyword>
<dbReference type="InterPro" id="IPR052016">
    <property type="entry name" value="Bact_Sigma-Reg"/>
</dbReference>
<keyword evidence="2" id="KW-0812">Transmembrane</keyword>
<dbReference type="Proteomes" id="UP001589698">
    <property type="component" value="Unassembled WGS sequence"/>
</dbReference>
<dbReference type="SUPFAM" id="SSF81606">
    <property type="entry name" value="PP2C-like"/>
    <property type="match status" value="1"/>
</dbReference>
<dbReference type="Pfam" id="PF01590">
    <property type="entry name" value="GAF"/>
    <property type="match status" value="1"/>
</dbReference>
<evidence type="ECO:0000313" key="6">
    <source>
        <dbReference type="Proteomes" id="UP001589698"/>
    </source>
</evidence>
<dbReference type="Gene3D" id="3.30.450.40">
    <property type="match status" value="2"/>
</dbReference>
<dbReference type="PANTHER" id="PTHR43156">
    <property type="entry name" value="STAGE II SPORULATION PROTEIN E-RELATED"/>
    <property type="match status" value="1"/>
</dbReference>
<dbReference type="EMBL" id="JBHLXH010000001">
    <property type="protein sequence ID" value="MFC0223181.1"/>
    <property type="molecule type" value="Genomic_DNA"/>
</dbReference>
<dbReference type="PANTHER" id="PTHR43156:SF2">
    <property type="entry name" value="STAGE II SPORULATION PROTEIN E"/>
    <property type="match status" value="1"/>
</dbReference>
<dbReference type="GO" id="GO:0004722">
    <property type="term" value="F:protein serine/threonine phosphatase activity"/>
    <property type="evidence" value="ECO:0007669"/>
    <property type="project" value="UniProtKB-EC"/>
</dbReference>
<dbReference type="SMART" id="SM00065">
    <property type="entry name" value="GAF"/>
    <property type="match status" value="1"/>
</dbReference>
<dbReference type="InterPro" id="IPR036457">
    <property type="entry name" value="PPM-type-like_dom_sf"/>
</dbReference>
<protein>
    <submittedName>
        <fullName evidence="5">PP2C family protein-serine/threonine phosphatase</fullName>
        <ecNumber evidence="5">3.1.3.16</ecNumber>
    </submittedName>
</protein>
<proteinExistence type="predicted"/>
<comment type="caution">
    <text evidence="5">The sequence shown here is derived from an EMBL/GenBank/DDBJ whole genome shotgun (WGS) entry which is preliminary data.</text>
</comment>
<feature type="transmembrane region" description="Helical" evidence="2">
    <location>
        <begin position="12"/>
        <end position="31"/>
    </location>
</feature>
<dbReference type="InterPro" id="IPR029016">
    <property type="entry name" value="GAF-like_dom_sf"/>
</dbReference>
<evidence type="ECO:0000259" key="4">
    <source>
        <dbReference type="SMART" id="SM00331"/>
    </source>
</evidence>
<feature type="domain" description="GAF" evidence="3">
    <location>
        <begin position="294"/>
        <end position="449"/>
    </location>
</feature>
<dbReference type="EC" id="3.1.3.16" evidence="5"/>
<keyword evidence="2" id="KW-1133">Transmembrane helix</keyword>
<dbReference type="SMART" id="SM00331">
    <property type="entry name" value="PP2C_SIG"/>
    <property type="match status" value="1"/>
</dbReference>
<dbReference type="RefSeq" id="WP_378518937.1">
    <property type="nucleotide sequence ID" value="NZ_CBCSDI010000008.1"/>
</dbReference>
<organism evidence="5 6">
    <name type="scientific">Nocardioides zeicaulis</name>
    <dbReference type="NCBI Taxonomy" id="1776857"/>
    <lineage>
        <taxon>Bacteria</taxon>
        <taxon>Bacillati</taxon>
        <taxon>Actinomycetota</taxon>
        <taxon>Actinomycetes</taxon>
        <taxon>Propionibacteriales</taxon>
        <taxon>Nocardioidaceae</taxon>
        <taxon>Nocardioides</taxon>
    </lineage>
</organism>
<keyword evidence="2" id="KW-0472">Membrane</keyword>
<dbReference type="InterPro" id="IPR001932">
    <property type="entry name" value="PPM-type_phosphatase-like_dom"/>
</dbReference>
<dbReference type="Pfam" id="PF07228">
    <property type="entry name" value="SpoIIE"/>
    <property type="match status" value="1"/>
</dbReference>
<name>A0ABV6E2K1_9ACTN</name>